<feature type="transmembrane region" description="Helical" evidence="5">
    <location>
        <begin position="91"/>
        <end position="119"/>
    </location>
</feature>
<dbReference type="RefSeq" id="WP_126831578.1">
    <property type="nucleotide sequence ID" value="NZ_CBCRYB010000001.1"/>
</dbReference>
<proteinExistence type="predicted"/>
<evidence type="ECO:0000256" key="2">
    <source>
        <dbReference type="ARBA" id="ARBA00022692"/>
    </source>
</evidence>
<evidence type="ECO:0000256" key="5">
    <source>
        <dbReference type="SAM" id="Phobius"/>
    </source>
</evidence>
<evidence type="ECO:0000313" key="7">
    <source>
        <dbReference type="EMBL" id="RSU03369.1"/>
    </source>
</evidence>
<protein>
    <recommendedName>
        <fullName evidence="6">Mechanosensitive ion channel MscS domain-containing protein</fullName>
    </recommendedName>
</protein>
<evidence type="ECO:0000259" key="6">
    <source>
        <dbReference type="Pfam" id="PF00924"/>
    </source>
</evidence>
<accession>A0A430A8G8</accession>
<keyword evidence="4 5" id="KW-0472">Membrane</keyword>
<keyword evidence="2 5" id="KW-0812">Transmembrane</keyword>
<keyword evidence="3 5" id="KW-1133">Transmembrane helix</keyword>
<feature type="transmembrane region" description="Helical" evidence="5">
    <location>
        <begin position="30"/>
        <end position="47"/>
    </location>
</feature>
<dbReference type="EMBL" id="NGJY01000002">
    <property type="protein sequence ID" value="RSU03369.1"/>
    <property type="molecule type" value="Genomic_DNA"/>
</dbReference>
<dbReference type="PANTHER" id="PTHR30221:SF8">
    <property type="entry name" value="SMALL-CONDUCTANCE MECHANOSENSITIVE CHANNEL"/>
    <property type="match status" value="1"/>
</dbReference>
<dbReference type="InterPro" id="IPR010920">
    <property type="entry name" value="LSM_dom_sf"/>
</dbReference>
<evidence type="ECO:0000256" key="1">
    <source>
        <dbReference type="ARBA" id="ARBA00004370"/>
    </source>
</evidence>
<organism evidence="7 8">
    <name type="scientific">Vagococcus fessus</name>
    <dbReference type="NCBI Taxonomy" id="120370"/>
    <lineage>
        <taxon>Bacteria</taxon>
        <taxon>Bacillati</taxon>
        <taxon>Bacillota</taxon>
        <taxon>Bacilli</taxon>
        <taxon>Lactobacillales</taxon>
        <taxon>Enterococcaceae</taxon>
        <taxon>Vagococcus</taxon>
    </lineage>
</organism>
<dbReference type="InterPro" id="IPR006685">
    <property type="entry name" value="MscS_channel_2nd"/>
</dbReference>
<dbReference type="InterPro" id="IPR023408">
    <property type="entry name" value="MscS_beta-dom_sf"/>
</dbReference>
<comment type="caution">
    <text evidence="7">The sequence shown here is derived from an EMBL/GenBank/DDBJ whole genome shotgun (WGS) entry which is preliminary data.</text>
</comment>
<evidence type="ECO:0000256" key="3">
    <source>
        <dbReference type="ARBA" id="ARBA00022989"/>
    </source>
</evidence>
<dbReference type="OrthoDB" id="9809206at2"/>
<dbReference type="Pfam" id="PF00924">
    <property type="entry name" value="MS_channel_2nd"/>
    <property type="match status" value="1"/>
</dbReference>
<keyword evidence="8" id="KW-1185">Reference proteome</keyword>
<dbReference type="PANTHER" id="PTHR30221">
    <property type="entry name" value="SMALL-CONDUCTANCE MECHANOSENSITIVE CHANNEL"/>
    <property type="match status" value="1"/>
</dbReference>
<evidence type="ECO:0000256" key="4">
    <source>
        <dbReference type="ARBA" id="ARBA00023136"/>
    </source>
</evidence>
<evidence type="ECO:0000313" key="8">
    <source>
        <dbReference type="Proteomes" id="UP000287101"/>
    </source>
</evidence>
<dbReference type="Proteomes" id="UP000287101">
    <property type="component" value="Unassembled WGS sequence"/>
</dbReference>
<dbReference type="AlphaFoldDB" id="A0A430A8G8"/>
<reference evidence="7 8" key="1">
    <citation type="submission" date="2017-05" db="EMBL/GenBank/DDBJ databases">
        <title>Vagococcus spp. assemblies.</title>
        <authorList>
            <person name="Gulvik C.A."/>
        </authorList>
    </citation>
    <scope>NUCLEOTIDE SEQUENCE [LARGE SCALE GENOMIC DNA]</scope>
    <source>
        <strain evidence="7 8">CCUG 41755</strain>
    </source>
</reference>
<dbReference type="SUPFAM" id="SSF50182">
    <property type="entry name" value="Sm-like ribonucleoproteins"/>
    <property type="match status" value="1"/>
</dbReference>
<dbReference type="InterPro" id="IPR045275">
    <property type="entry name" value="MscS_archaea/bacteria_type"/>
</dbReference>
<sequence length="309" mass="35799">MEQSISDYFMNATMDIAKGLQNPQEYSTKFSMMLFIIIIGFTVEFLGMKLLKKKIKNVKTLYRCRAILKSTTRTIMILATLKTWMQAMDTFILLLFLAALFVSIYIKGMINNIIAWFIIEKRKHFRLYDRIEIDGVKGEVIKTGFIHFTIVEISNWFSSDAPTGRTIKIPNSYIFDNEVFNYTELNHFVWNEICYTISHDSNWKKGQDILTTVCEKEYHALKNRTFKDVSNIQKELAAIALSNGSADPTFNMDVTTVGIDLKVRYLVHYREGSSTKTRLHQQIMTELAKQPDIQFANFLVEMSPGLIQK</sequence>
<name>A0A430A8G8_9ENTE</name>
<feature type="domain" description="Mechanosensitive ion channel MscS" evidence="6">
    <location>
        <begin position="109"/>
        <end position="183"/>
    </location>
</feature>
<dbReference type="Gene3D" id="2.30.30.60">
    <property type="match status" value="1"/>
</dbReference>
<gene>
    <name evidence="7" type="ORF">CBF31_06560</name>
</gene>
<comment type="subcellular location">
    <subcellularLocation>
        <location evidence="1">Membrane</location>
    </subcellularLocation>
</comment>
<dbReference type="GO" id="GO:0016020">
    <property type="term" value="C:membrane"/>
    <property type="evidence" value="ECO:0007669"/>
    <property type="project" value="UniProtKB-SubCell"/>
</dbReference>
<dbReference type="GO" id="GO:0008381">
    <property type="term" value="F:mechanosensitive monoatomic ion channel activity"/>
    <property type="evidence" value="ECO:0007669"/>
    <property type="project" value="InterPro"/>
</dbReference>